<feature type="site" description="Lowers pKa of active site Tyr" evidence="6">
    <location>
        <position position="73"/>
    </location>
</feature>
<protein>
    <submittedName>
        <fullName evidence="8">2,5-didehydrogluconate reductase B</fullName>
    </submittedName>
</protein>
<dbReference type="InterPro" id="IPR036812">
    <property type="entry name" value="NAD(P)_OxRdtase_dom_sf"/>
</dbReference>
<evidence type="ECO:0000259" key="7">
    <source>
        <dbReference type="Pfam" id="PF00248"/>
    </source>
</evidence>
<keyword evidence="9" id="KW-1185">Reference proteome</keyword>
<dbReference type="PANTHER" id="PTHR43827:SF3">
    <property type="entry name" value="NADP-DEPENDENT OXIDOREDUCTASE DOMAIN-CONTAINING PROTEIN"/>
    <property type="match status" value="1"/>
</dbReference>
<evidence type="ECO:0000313" key="8">
    <source>
        <dbReference type="EMBL" id="OZC04289.1"/>
    </source>
</evidence>
<dbReference type="PRINTS" id="PR00069">
    <property type="entry name" value="ALDKETRDTASE"/>
</dbReference>
<evidence type="ECO:0000256" key="6">
    <source>
        <dbReference type="PIRSR" id="PIRSR000097-3"/>
    </source>
</evidence>
<evidence type="ECO:0000313" key="9">
    <source>
        <dbReference type="Proteomes" id="UP000216446"/>
    </source>
</evidence>
<feature type="domain" description="NADP-dependent oxidoreductase" evidence="7">
    <location>
        <begin position="15"/>
        <end position="257"/>
    </location>
</feature>
<dbReference type="Gene3D" id="3.20.20.100">
    <property type="entry name" value="NADP-dependent oxidoreductase domain"/>
    <property type="match status" value="1"/>
</dbReference>
<feature type="active site" description="Proton donor" evidence="4">
    <location>
        <position position="48"/>
    </location>
</feature>
<dbReference type="InParanoid" id="A0A259U2Q8"/>
<comment type="similarity">
    <text evidence="1">Belongs to the aldo/keto reductase family.</text>
</comment>
<evidence type="ECO:0000256" key="3">
    <source>
        <dbReference type="ARBA" id="ARBA00023002"/>
    </source>
</evidence>
<dbReference type="PROSITE" id="PS00798">
    <property type="entry name" value="ALDOKETO_REDUCTASE_1"/>
    <property type="match status" value="1"/>
</dbReference>
<dbReference type="Pfam" id="PF00248">
    <property type="entry name" value="Aldo_ket_red"/>
    <property type="match status" value="1"/>
</dbReference>
<feature type="binding site" evidence="5">
    <location>
        <position position="106"/>
    </location>
    <ligand>
        <name>substrate</name>
    </ligand>
</feature>
<dbReference type="PANTHER" id="PTHR43827">
    <property type="entry name" value="2,5-DIKETO-D-GLUCONIC ACID REDUCTASE"/>
    <property type="match status" value="1"/>
</dbReference>
<dbReference type="SUPFAM" id="SSF51430">
    <property type="entry name" value="NAD(P)-linked oxidoreductase"/>
    <property type="match status" value="1"/>
</dbReference>
<evidence type="ECO:0000256" key="4">
    <source>
        <dbReference type="PIRSR" id="PIRSR000097-1"/>
    </source>
</evidence>
<dbReference type="InterPro" id="IPR018170">
    <property type="entry name" value="Aldo/ket_reductase_CS"/>
</dbReference>
<dbReference type="Proteomes" id="UP000216446">
    <property type="component" value="Unassembled WGS sequence"/>
</dbReference>
<dbReference type="RefSeq" id="WP_094550593.1">
    <property type="nucleotide sequence ID" value="NZ_MQWB01000001.1"/>
</dbReference>
<reference evidence="8 9" key="1">
    <citation type="submission" date="2016-11" db="EMBL/GenBank/DDBJ databases">
        <title>Study of marine rhodopsin-containing bacteria.</title>
        <authorList>
            <person name="Yoshizawa S."/>
            <person name="Kumagai Y."/>
            <person name="Kogure K."/>
        </authorList>
    </citation>
    <scope>NUCLEOTIDE SEQUENCE [LARGE SCALE GENOMIC DNA]</scope>
    <source>
        <strain evidence="8 9">SG-29</strain>
    </source>
</reference>
<dbReference type="EMBL" id="MQWB01000001">
    <property type="protein sequence ID" value="OZC04289.1"/>
    <property type="molecule type" value="Genomic_DNA"/>
</dbReference>
<accession>A0A259U2Q8</accession>
<keyword evidence="2" id="KW-0521">NADP</keyword>
<dbReference type="InterPro" id="IPR020471">
    <property type="entry name" value="AKR"/>
</dbReference>
<gene>
    <name evidence="8" type="primary">dkgB</name>
    <name evidence="8" type="ORF">BSZ36_15655</name>
</gene>
<dbReference type="PIRSF" id="PIRSF000097">
    <property type="entry name" value="AKR"/>
    <property type="match status" value="1"/>
</dbReference>
<evidence type="ECO:0000256" key="5">
    <source>
        <dbReference type="PIRSR" id="PIRSR000097-2"/>
    </source>
</evidence>
<dbReference type="AlphaFoldDB" id="A0A259U2Q8"/>
<sequence>MPRHLSIHGVVVPTLGLGTYKLRGSDAETAVRNALDIGYRHIDTAQMYGNEEEVGRGLKASGVARDDVFVTTKVWRDDLDAAGVHRVADESLRKLDTDYVDLLLMHWPNADIPLEETIRALADVRDAGKARLIGVSNTPSEMLERALEIEPTLACDQVEYHPFLSQDTLLEAVRARGLFLTAYSPIAQGAVVEDATLQAIGDAHGATPVQVTLAWLIQQDRVAAVPKATSRAHIEANFAALDLTLSADEVAQIDALARSQRLVQPGFAPDWDA</sequence>
<keyword evidence="3" id="KW-0560">Oxidoreductase</keyword>
<organism evidence="8 9">
    <name type="scientific">Rubricoccus marinus</name>
    <dbReference type="NCBI Taxonomy" id="716817"/>
    <lineage>
        <taxon>Bacteria</taxon>
        <taxon>Pseudomonadati</taxon>
        <taxon>Rhodothermota</taxon>
        <taxon>Rhodothermia</taxon>
        <taxon>Rhodothermales</taxon>
        <taxon>Rubricoccaceae</taxon>
        <taxon>Rubricoccus</taxon>
    </lineage>
</organism>
<name>A0A259U2Q8_9BACT</name>
<dbReference type="GO" id="GO:1990002">
    <property type="term" value="F:methylglyoxal reductase (NADPH) (acetol producing) activity"/>
    <property type="evidence" value="ECO:0007669"/>
    <property type="project" value="TreeGrafter"/>
</dbReference>
<dbReference type="GO" id="GO:0051596">
    <property type="term" value="P:methylglyoxal catabolic process"/>
    <property type="evidence" value="ECO:0007669"/>
    <property type="project" value="TreeGrafter"/>
</dbReference>
<evidence type="ECO:0000256" key="2">
    <source>
        <dbReference type="ARBA" id="ARBA00022857"/>
    </source>
</evidence>
<evidence type="ECO:0000256" key="1">
    <source>
        <dbReference type="ARBA" id="ARBA00007905"/>
    </source>
</evidence>
<proteinExistence type="inferred from homology"/>
<comment type="caution">
    <text evidence="8">The sequence shown here is derived from an EMBL/GenBank/DDBJ whole genome shotgun (WGS) entry which is preliminary data.</text>
</comment>
<dbReference type="InterPro" id="IPR023210">
    <property type="entry name" value="NADP_OxRdtase_dom"/>
</dbReference>
<dbReference type="OrthoDB" id="9804790at2"/>